<reference evidence="5" key="1">
    <citation type="journal article" date="2019" name="Int. J. Syst. Evol. Microbiol.">
        <title>The Global Catalogue of Microorganisms (GCM) 10K type strain sequencing project: providing services to taxonomists for standard genome sequencing and annotation.</title>
        <authorList>
            <consortium name="The Broad Institute Genomics Platform"/>
            <consortium name="The Broad Institute Genome Sequencing Center for Infectious Disease"/>
            <person name="Wu L."/>
            <person name="Ma J."/>
        </authorList>
    </citation>
    <scope>NUCLEOTIDE SEQUENCE [LARGE SCALE GENOMIC DNA]</scope>
    <source>
        <strain evidence="5">CGMCC-1.15741</strain>
    </source>
</reference>
<dbReference type="RefSeq" id="WP_377378391.1">
    <property type="nucleotide sequence ID" value="NZ_JBHSSW010000010.1"/>
</dbReference>
<dbReference type="PANTHER" id="PTHR37423:SF2">
    <property type="entry name" value="MEMBRANE-BOUND LYTIC MUREIN TRANSGLYCOSYLASE C"/>
    <property type="match status" value="1"/>
</dbReference>
<dbReference type="InterPro" id="IPR008258">
    <property type="entry name" value="Transglycosylase_SLT_dom_1"/>
</dbReference>
<dbReference type="PANTHER" id="PTHR37423">
    <property type="entry name" value="SOLUBLE LYTIC MUREIN TRANSGLYCOSYLASE-RELATED"/>
    <property type="match status" value="1"/>
</dbReference>
<comment type="similarity">
    <text evidence="1">Belongs to the transglycosylase Slt family.</text>
</comment>
<comment type="similarity">
    <text evidence="2">Belongs to the virb1 family.</text>
</comment>
<feature type="domain" description="Transglycosylase SLT" evidence="3">
    <location>
        <begin position="150"/>
        <end position="246"/>
    </location>
</feature>
<dbReference type="InterPro" id="IPR023346">
    <property type="entry name" value="Lysozyme-like_dom_sf"/>
</dbReference>
<dbReference type="Proteomes" id="UP001596303">
    <property type="component" value="Unassembled WGS sequence"/>
</dbReference>
<dbReference type="EMBL" id="JBHSSW010000010">
    <property type="protein sequence ID" value="MFC6198282.1"/>
    <property type="molecule type" value="Genomic_DNA"/>
</dbReference>
<evidence type="ECO:0000313" key="5">
    <source>
        <dbReference type="Proteomes" id="UP001596303"/>
    </source>
</evidence>
<sequence>MSSRLRKVMLATAISCTSTIAVGQGVPVIDVNQLQQNLLILTEQFADLERQRNKQGRLEEIEQLHEEQLAALDAIIGSTRPTGSSEDMIADLEEGETPSSAAPNLYSAEDANTATPELFGDAQVTVEQVIIRAAQATYSRPGVAKAGLSPVQWRALLQAMIWQESRFNPHAESPVGAYGLTQIMPLTAVDLGIGETYRGDPYVQAEGGARYLSTQLDTFDGDIVLALAAYNSGPGNVRRHNGVPPFNETRHYVQVIPAKYNEYLAQIGGVDALGTIEPVLAAGAHTAMMSDGAMLYGDNAYEMVRQSAVRVRAIIERIEATDTPHEAMALNAYMRAETARVMVLLTRLRAANSQPISAEAMQFAAEQASERRFLRFGE</sequence>
<evidence type="ECO:0000259" key="3">
    <source>
        <dbReference type="Pfam" id="PF01464"/>
    </source>
</evidence>
<protein>
    <submittedName>
        <fullName evidence="4">Lytic transglycosylase domain-containing protein</fullName>
    </submittedName>
</protein>
<comment type="caution">
    <text evidence="4">The sequence shown here is derived from an EMBL/GenBank/DDBJ whole genome shotgun (WGS) entry which is preliminary data.</text>
</comment>
<organism evidence="4 5">
    <name type="scientific">Ponticaulis profundi</name>
    <dbReference type="NCBI Taxonomy" id="2665222"/>
    <lineage>
        <taxon>Bacteria</taxon>
        <taxon>Pseudomonadati</taxon>
        <taxon>Pseudomonadota</taxon>
        <taxon>Alphaproteobacteria</taxon>
        <taxon>Hyphomonadales</taxon>
        <taxon>Hyphomonadaceae</taxon>
        <taxon>Ponticaulis</taxon>
    </lineage>
</organism>
<gene>
    <name evidence="4" type="ORF">ACFQDM_09340</name>
</gene>
<evidence type="ECO:0000256" key="1">
    <source>
        <dbReference type="ARBA" id="ARBA00007734"/>
    </source>
</evidence>
<keyword evidence="5" id="KW-1185">Reference proteome</keyword>
<proteinExistence type="inferred from homology"/>
<dbReference type="Gene3D" id="1.10.530.10">
    <property type="match status" value="1"/>
</dbReference>
<dbReference type="Pfam" id="PF01464">
    <property type="entry name" value="SLT"/>
    <property type="match status" value="1"/>
</dbReference>
<name>A0ABW1S9I0_9PROT</name>
<dbReference type="SUPFAM" id="SSF53955">
    <property type="entry name" value="Lysozyme-like"/>
    <property type="match status" value="1"/>
</dbReference>
<accession>A0ABW1S9I0</accession>
<evidence type="ECO:0000256" key="2">
    <source>
        <dbReference type="ARBA" id="ARBA00009387"/>
    </source>
</evidence>
<dbReference type="CDD" id="cd00254">
    <property type="entry name" value="LT-like"/>
    <property type="match status" value="1"/>
</dbReference>
<evidence type="ECO:0000313" key="4">
    <source>
        <dbReference type="EMBL" id="MFC6198282.1"/>
    </source>
</evidence>